<proteinExistence type="predicted"/>
<reference evidence="2" key="1">
    <citation type="submission" date="2016-06" db="EMBL/GenBank/DDBJ databases">
        <title>Draft Genome sequence of the fungus Inonotus baumii.</title>
        <authorList>
            <person name="Zhu H."/>
            <person name="Lin W."/>
        </authorList>
    </citation>
    <scope>NUCLEOTIDE SEQUENCE</scope>
    <source>
        <strain evidence="2">821</strain>
    </source>
</reference>
<feature type="compositionally biased region" description="Low complexity" evidence="1">
    <location>
        <begin position="71"/>
        <end position="83"/>
    </location>
</feature>
<gene>
    <name evidence="2" type="ORF">A7U60_g2382</name>
</gene>
<evidence type="ECO:0000313" key="2">
    <source>
        <dbReference type="EMBL" id="OCB90372.1"/>
    </source>
</evidence>
<comment type="caution">
    <text evidence="2">The sequence shown here is derived from an EMBL/GenBank/DDBJ whole genome shotgun (WGS) entry which is preliminary data.</text>
</comment>
<evidence type="ECO:0000313" key="3">
    <source>
        <dbReference type="Proteomes" id="UP000757232"/>
    </source>
</evidence>
<evidence type="ECO:0000256" key="1">
    <source>
        <dbReference type="SAM" id="MobiDB-lite"/>
    </source>
</evidence>
<sequence length="341" mass="36721">MNQKKSDNEEPLGTNSCATQHVPLAPQEEHSGIGLSRFSSNSVCDSFFTADENAPHMSPDNSQSIRKTRSGARSSSILASSSSKDTGPSFPVSSTPFRGRVESNVKPGGTPHLDHVLSFHQKVSPPTFSHDIFSSFALEAETPGSSHDSMYSYFGNWRFYSSGIGDSGGGEIPPNSVYAESIGDNDSSEEGHQVILLPRPYSLSPVAKSEPSLPLDYAKPSADKEKGMPYALSRKRSKSLSALPIAPAISRPGRKNSRLSAASRKDQVRAFCMNSSSEAMFFACRSPEITEADSTVSSVSTFELVSNLNKSAQNGKRALARSKLIAKPFGRLHNVVTRLLT</sequence>
<dbReference type="OrthoDB" id="3269893at2759"/>
<name>A0A9Q5I293_SANBA</name>
<dbReference type="EMBL" id="LNZH02000134">
    <property type="protein sequence ID" value="OCB90372.1"/>
    <property type="molecule type" value="Genomic_DNA"/>
</dbReference>
<dbReference type="Proteomes" id="UP000757232">
    <property type="component" value="Unassembled WGS sequence"/>
</dbReference>
<accession>A0A9Q5I293</accession>
<organism evidence="2 3">
    <name type="scientific">Sanghuangporus baumii</name>
    <name type="common">Phellinus baumii</name>
    <dbReference type="NCBI Taxonomy" id="108892"/>
    <lineage>
        <taxon>Eukaryota</taxon>
        <taxon>Fungi</taxon>
        <taxon>Dikarya</taxon>
        <taxon>Basidiomycota</taxon>
        <taxon>Agaricomycotina</taxon>
        <taxon>Agaricomycetes</taxon>
        <taxon>Hymenochaetales</taxon>
        <taxon>Hymenochaetaceae</taxon>
        <taxon>Sanghuangporus</taxon>
    </lineage>
</organism>
<keyword evidence="3" id="KW-1185">Reference proteome</keyword>
<protein>
    <submittedName>
        <fullName evidence="2">Uncharacterized protein</fullName>
    </submittedName>
</protein>
<feature type="region of interest" description="Disordered" evidence="1">
    <location>
        <begin position="49"/>
        <end position="109"/>
    </location>
</feature>
<feature type="region of interest" description="Disordered" evidence="1">
    <location>
        <begin position="1"/>
        <end position="36"/>
    </location>
</feature>
<dbReference type="AlphaFoldDB" id="A0A9Q5I293"/>